<dbReference type="EMBL" id="JALNTZ010000003">
    <property type="protein sequence ID" value="KAJ3659184.1"/>
    <property type="molecule type" value="Genomic_DNA"/>
</dbReference>
<evidence type="ECO:0000256" key="1">
    <source>
        <dbReference type="SAM" id="Phobius"/>
    </source>
</evidence>
<feature type="transmembrane region" description="Helical" evidence="1">
    <location>
        <begin position="56"/>
        <end position="78"/>
    </location>
</feature>
<sequence>MLFKIFKVDDTSKTTACKVAIFNLILTFLLNITLIGVISVLFEFDDKVTAGHISRLIWVEVILNFLFYPFAIVLLLGVKKDNYKWIRIWIKAKVVQASYILLLNLVMQVYVSASISIGDGLIVLAYTLIVEVFYMDHIIFMNNYHRHKESEEDDSQLKETIPESVVIRF</sequence>
<name>A0AA38MKE8_9CUCU</name>
<feature type="transmembrane region" description="Helical" evidence="1">
    <location>
        <begin position="99"/>
        <end position="117"/>
    </location>
</feature>
<organism evidence="2 3">
    <name type="scientific">Zophobas morio</name>
    <dbReference type="NCBI Taxonomy" id="2755281"/>
    <lineage>
        <taxon>Eukaryota</taxon>
        <taxon>Metazoa</taxon>
        <taxon>Ecdysozoa</taxon>
        <taxon>Arthropoda</taxon>
        <taxon>Hexapoda</taxon>
        <taxon>Insecta</taxon>
        <taxon>Pterygota</taxon>
        <taxon>Neoptera</taxon>
        <taxon>Endopterygota</taxon>
        <taxon>Coleoptera</taxon>
        <taxon>Polyphaga</taxon>
        <taxon>Cucujiformia</taxon>
        <taxon>Tenebrionidae</taxon>
        <taxon>Zophobas</taxon>
    </lineage>
</organism>
<keyword evidence="1" id="KW-1133">Transmembrane helix</keyword>
<dbReference type="Proteomes" id="UP001168821">
    <property type="component" value="Unassembled WGS sequence"/>
</dbReference>
<reference evidence="2" key="1">
    <citation type="journal article" date="2023" name="G3 (Bethesda)">
        <title>Whole genome assemblies of Zophobas morio and Tenebrio molitor.</title>
        <authorList>
            <person name="Kaur S."/>
            <person name="Stinson S.A."/>
            <person name="diCenzo G.C."/>
        </authorList>
    </citation>
    <scope>NUCLEOTIDE SEQUENCE</scope>
    <source>
        <strain evidence="2">QUZm001</strain>
    </source>
</reference>
<dbReference type="AlphaFoldDB" id="A0AA38MKE8"/>
<protein>
    <submittedName>
        <fullName evidence="2">Uncharacterized protein</fullName>
    </submittedName>
</protein>
<gene>
    <name evidence="2" type="ORF">Zmor_010887</name>
</gene>
<comment type="caution">
    <text evidence="2">The sequence shown here is derived from an EMBL/GenBank/DDBJ whole genome shotgun (WGS) entry which is preliminary data.</text>
</comment>
<evidence type="ECO:0000313" key="3">
    <source>
        <dbReference type="Proteomes" id="UP001168821"/>
    </source>
</evidence>
<feature type="transmembrane region" description="Helical" evidence="1">
    <location>
        <begin position="21"/>
        <end position="44"/>
    </location>
</feature>
<keyword evidence="1" id="KW-0812">Transmembrane</keyword>
<keyword evidence="1" id="KW-0472">Membrane</keyword>
<proteinExistence type="predicted"/>
<accession>A0AA38MKE8</accession>
<feature type="transmembrane region" description="Helical" evidence="1">
    <location>
        <begin position="123"/>
        <end position="140"/>
    </location>
</feature>
<evidence type="ECO:0000313" key="2">
    <source>
        <dbReference type="EMBL" id="KAJ3659184.1"/>
    </source>
</evidence>
<keyword evidence="3" id="KW-1185">Reference proteome</keyword>